<dbReference type="AlphaFoldDB" id="A0AAV7W9B2"/>
<dbReference type="EMBL" id="JANPWB010000002">
    <property type="protein sequence ID" value="KAJ1209192.1"/>
    <property type="molecule type" value="Genomic_DNA"/>
</dbReference>
<protein>
    <submittedName>
        <fullName evidence="1">Uncharacterized protein</fullName>
    </submittedName>
</protein>
<organism evidence="1 2">
    <name type="scientific">Pleurodeles waltl</name>
    <name type="common">Iberian ribbed newt</name>
    <dbReference type="NCBI Taxonomy" id="8319"/>
    <lineage>
        <taxon>Eukaryota</taxon>
        <taxon>Metazoa</taxon>
        <taxon>Chordata</taxon>
        <taxon>Craniata</taxon>
        <taxon>Vertebrata</taxon>
        <taxon>Euteleostomi</taxon>
        <taxon>Amphibia</taxon>
        <taxon>Batrachia</taxon>
        <taxon>Caudata</taxon>
        <taxon>Salamandroidea</taxon>
        <taxon>Salamandridae</taxon>
        <taxon>Pleurodelinae</taxon>
        <taxon>Pleurodeles</taxon>
    </lineage>
</organism>
<name>A0AAV7W9B2_PLEWA</name>
<gene>
    <name evidence="1" type="ORF">NDU88_004570</name>
</gene>
<reference evidence="1" key="1">
    <citation type="journal article" date="2022" name="bioRxiv">
        <title>Sequencing and chromosome-scale assembly of the giantPleurodeles waltlgenome.</title>
        <authorList>
            <person name="Brown T."/>
            <person name="Elewa A."/>
            <person name="Iarovenko S."/>
            <person name="Subramanian E."/>
            <person name="Araus A.J."/>
            <person name="Petzold A."/>
            <person name="Susuki M."/>
            <person name="Suzuki K.-i.T."/>
            <person name="Hayashi T."/>
            <person name="Toyoda A."/>
            <person name="Oliveira C."/>
            <person name="Osipova E."/>
            <person name="Leigh N.D."/>
            <person name="Simon A."/>
            <person name="Yun M.H."/>
        </authorList>
    </citation>
    <scope>NUCLEOTIDE SEQUENCE</scope>
    <source>
        <strain evidence="1">20211129_DDA</strain>
        <tissue evidence="1">Liver</tissue>
    </source>
</reference>
<proteinExistence type="predicted"/>
<evidence type="ECO:0000313" key="1">
    <source>
        <dbReference type="EMBL" id="KAJ1209192.1"/>
    </source>
</evidence>
<comment type="caution">
    <text evidence="1">The sequence shown here is derived from an EMBL/GenBank/DDBJ whole genome shotgun (WGS) entry which is preliminary data.</text>
</comment>
<keyword evidence="2" id="KW-1185">Reference proteome</keyword>
<dbReference type="Proteomes" id="UP001066276">
    <property type="component" value="Chromosome 1_2"/>
</dbReference>
<accession>A0AAV7W9B2</accession>
<evidence type="ECO:0000313" key="2">
    <source>
        <dbReference type="Proteomes" id="UP001066276"/>
    </source>
</evidence>
<sequence length="74" mass="8329">MDATPIAVPVTWLVTCGESEKLPPMAVQFFLPCVSRLLQCVHSLPQLDDFAFQFFDLRSYFLLQGSKVHPQGSE</sequence>